<proteinExistence type="predicted"/>
<name>A0A2G3DS95_9FIRM</name>
<dbReference type="AlphaFoldDB" id="A0A2G3DS95"/>
<feature type="non-terminal residue" evidence="1">
    <location>
        <position position="1"/>
    </location>
</feature>
<gene>
    <name evidence="1" type="ORF">CSX01_12815</name>
</gene>
<sequence length="91" mass="10569">LKLIVLIIVLLFVLYQSICFIFTKSCISRAKNLKEGIEILEDTDDVLWNAQYHKGSNDSSSVEVVIIPKLTFLWKNEGRGYMSVIYKYYDD</sequence>
<feature type="non-terminal residue" evidence="1">
    <location>
        <position position="91"/>
    </location>
</feature>
<reference evidence="1 2" key="2">
    <citation type="submission" date="2017-10" db="EMBL/GenBank/DDBJ databases">
        <authorList>
            <person name="Banno H."/>
            <person name="Chua N.-H."/>
        </authorList>
    </citation>
    <scope>NUCLEOTIDE SEQUENCE [LARGE SCALE GENOMIC DNA]</scope>
    <source>
        <strain evidence="1 2">JK626</strain>
    </source>
</reference>
<dbReference type="EMBL" id="PDYF01000048">
    <property type="protein sequence ID" value="PHU33909.1"/>
    <property type="molecule type" value="Genomic_DNA"/>
</dbReference>
<dbReference type="RefSeq" id="WP_207654131.1">
    <property type="nucleotide sequence ID" value="NZ_PDYF01000048.1"/>
</dbReference>
<protein>
    <submittedName>
        <fullName evidence="1">Uncharacterized protein</fullName>
    </submittedName>
</protein>
<evidence type="ECO:0000313" key="1">
    <source>
        <dbReference type="EMBL" id="PHU33909.1"/>
    </source>
</evidence>
<reference evidence="1 2" key="1">
    <citation type="submission" date="2017-10" db="EMBL/GenBank/DDBJ databases">
        <title>Resolving the taxonomy of Roseburia spp., Eubacterium rectale and Agathobacter spp. through phylogenomic analysis.</title>
        <authorList>
            <person name="Sheridan P.O."/>
            <person name="Walker A.W."/>
            <person name="Duncan S.H."/>
            <person name="Scott K.P."/>
            <person name="Toole P.W.O."/>
            <person name="Luis P."/>
            <person name="Flint H.J."/>
        </authorList>
    </citation>
    <scope>NUCLEOTIDE SEQUENCE [LARGE SCALE GENOMIC DNA]</scope>
    <source>
        <strain evidence="1 2">JK626</strain>
    </source>
</reference>
<accession>A0A2G3DS95</accession>
<organism evidence="1 2">
    <name type="scientific">Pseudobutyrivibrio ruminis</name>
    <dbReference type="NCBI Taxonomy" id="46206"/>
    <lineage>
        <taxon>Bacteria</taxon>
        <taxon>Bacillati</taxon>
        <taxon>Bacillota</taxon>
        <taxon>Clostridia</taxon>
        <taxon>Lachnospirales</taxon>
        <taxon>Lachnospiraceae</taxon>
        <taxon>Pseudobutyrivibrio</taxon>
    </lineage>
</organism>
<comment type="caution">
    <text evidence="1">The sequence shown here is derived from an EMBL/GenBank/DDBJ whole genome shotgun (WGS) entry which is preliminary data.</text>
</comment>
<evidence type="ECO:0000313" key="2">
    <source>
        <dbReference type="Proteomes" id="UP000225889"/>
    </source>
</evidence>
<dbReference type="Proteomes" id="UP000225889">
    <property type="component" value="Unassembled WGS sequence"/>
</dbReference>